<evidence type="ECO:0000313" key="2">
    <source>
        <dbReference type="Proteomes" id="UP000036367"/>
    </source>
</evidence>
<gene>
    <name evidence="1" type="ORF">RISK_003632</name>
</gene>
<keyword evidence="2" id="KW-1185">Reference proteome</keyword>
<name>A0A0J1BDA4_RHOIS</name>
<sequence length="42" mass="4789">MIPKQPCVQMDDQSTMVSLVHAVKNHVQFDDINSSEPHFVHV</sequence>
<evidence type="ECO:0000313" key="1">
    <source>
        <dbReference type="EMBL" id="KLU04578.1"/>
    </source>
</evidence>
<dbReference type="PATRIC" id="fig|595434.4.peg.3457"/>
<proteinExistence type="predicted"/>
<protein>
    <submittedName>
        <fullName evidence="1">Uncharacterized protein</fullName>
    </submittedName>
</protein>
<organism evidence="1 2">
    <name type="scientific">Rhodopirellula islandica</name>
    <dbReference type="NCBI Taxonomy" id="595434"/>
    <lineage>
        <taxon>Bacteria</taxon>
        <taxon>Pseudomonadati</taxon>
        <taxon>Planctomycetota</taxon>
        <taxon>Planctomycetia</taxon>
        <taxon>Pirellulales</taxon>
        <taxon>Pirellulaceae</taxon>
        <taxon>Rhodopirellula</taxon>
    </lineage>
</organism>
<accession>A0A0J1BDA4</accession>
<dbReference type="STRING" id="595434.RISK_003632"/>
<reference evidence="1" key="1">
    <citation type="submission" date="2015-05" db="EMBL/GenBank/DDBJ databases">
        <title>Permanent draft genome of Rhodopirellula islandicus K833.</title>
        <authorList>
            <person name="Kizina J."/>
            <person name="Richter M."/>
            <person name="Glockner F.O."/>
            <person name="Harder J."/>
        </authorList>
    </citation>
    <scope>NUCLEOTIDE SEQUENCE [LARGE SCALE GENOMIC DNA]</scope>
    <source>
        <strain evidence="1">K833</strain>
    </source>
</reference>
<dbReference type="AlphaFoldDB" id="A0A0J1BDA4"/>
<dbReference type="EMBL" id="LECT01000028">
    <property type="protein sequence ID" value="KLU04578.1"/>
    <property type="molecule type" value="Genomic_DNA"/>
</dbReference>
<comment type="caution">
    <text evidence="1">The sequence shown here is derived from an EMBL/GenBank/DDBJ whole genome shotgun (WGS) entry which is preliminary data.</text>
</comment>
<dbReference type="Proteomes" id="UP000036367">
    <property type="component" value="Unassembled WGS sequence"/>
</dbReference>